<name>C3ZWV0_BRAFL</name>
<evidence type="ECO:0000313" key="1">
    <source>
        <dbReference type="EMBL" id="EEN43019.1"/>
    </source>
</evidence>
<feature type="non-terminal residue" evidence="1">
    <location>
        <position position="1"/>
    </location>
</feature>
<dbReference type="InParanoid" id="C3ZWV0"/>
<accession>C3ZWV0</accession>
<gene>
    <name evidence="1" type="ORF">BRAFLDRAFT_241682</name>
</gene>
<dbReference type="EMBL" id="GG666703">
    <property type="protein sequence ID" value="EEN43019.1"/>
    <property type="molecule type" value="Genomic_DNA"/>
</dbReference>
<organism>
    <name type="scientific">Branchiostoma floridae</name>
    <name type="common">Florida lancelet</name>
    <name type="synonym">Amphioxus</name>
    <dbReference type="NCBI Taxonomy" id="7739"/>
    <lineage>
        <taxon>Eukaryota</taxon>
        <taxon>Metazoa</taxon>
        <taxon>Chordata</taxon>
        <taxon>Cephalochordata</taxon>
        <taxon>Leptocardii</taxon>
        <taxon>Amphioxiformes</taxon>
        <taxon>Branchiostomatidae</taxon>
        <taxon>Branchiostoma</taxon>
    </lineage>
</organism>
<sequence length="63" mass="6964">HRSLMLHPCLGTIHNVTSVINVTSLLRNYSQCDIGHVCYIPAGTIHNVTSVINVTSLQELFTM</sequence>
<reference evidence="1" key="1">
    <citation type="journal article" date="2008" name="Nature">
        <title>The amphioxus genome and the evolution of the chordate karyotype.</title>
        <authorList>
            <consortium name="US DOE Joint Genome Institute (JGI-PGF)"/>
            <person name="Putnam N.H."/>
            <person name="Butts T."/>
            <person name="Ferrier D.E.K."/>
            <person name="Furlong R.F."/>
            <person name="Hellsten U."/>
            <person name="Kawashima T."/>
            <person name="Robinson-Rechavi M."/>
            <person name="Shoguchi E."/>
            <person name="Terry A."/>
            <person name="Yu J.-K."/>
            <person name="Benito-Gutierrez E.L."/>
            <person name="Dubchak I."/>
            <person name="Garcia-Fernandez J."/>
            <person name="Gibson-Brown J.J."/>
            <person name="Grigoriev I.V."/>
            <person name="Horton A.C."/>
            <person name="de Jong P.J."/>
            <person name="Jurka J."/>
            <person name="Kapitonov V.V."/>
            <person name="Kohara Y."/>
            <person name="Kuroki Y."/>
            <person name="Lindquist E."/>
            <person name="Lucas S."/>
            <person name="Osoegawa K."/>
            <person name="Pennacchio L.A."/>
            <person name="Salamov A.A."/>
            <person name="Satou Y."/>
            <person name="Sauka-Spengler T."/>
            <person name="Schmutz J."/>
            <person name="Shin-I T."/>
            <person name="Toyoda A."/>
            <person name="Bronner-Fraser M."/>
            <person name="Fujiyama A."/>
            <person name="Holland L.Z."/>
            <person name="Holland P.W.H."/>
            <person name="Satoh N."/>
            <person name="Rokhsar D.S."/>
        </authorList>
    </citation>
    <scope>NUCLEOTIDE SEQUENCE [LARGE SCALE GENOMIC DNA]</scope>
    <source>
        <strain evidence="1">S238N-H82</strain>
        <tissue evidence="1">Testes</tissue>
    </source>
</reference>
<protein>
    <submittedName>
        <fullName evidence="1">Uncharacterized protein</fullName>
    </submittedName>
</protein>
<proteinExistence type="predicted"/>
<dbReference type="AlphaFoldDB" id="C3ZWV0"/>